<evidence type="ECO:0000313" key="7">
    <source>
        <dbReference type="EnsemblMetazoa" id="AAEL020457-PA"/>
    </source>
</evidence>
<protein>
    <recommendedName>
        <fullName evidence="3">KIF-binding protein</fullName>
    </recommendedName>
</protein>
<evidence type="ECO:0000313" key="8">
    <source>
        <dbReference type="Proteomes" id="UP000008820"/>
    </source>
</evidence>
<feature type="region of interest" description="Disordered" evidence="6">
    <location>
        <begin position="1"/>
        <end position="36"/>
    </location>
</feature>
<comment type="similarity">
    <text evidence="2">Belongs to the KIF-binding protein family.</text>
</comment>
<dbReference type="Gene3D" id="1.25.40.10">
    <property type="entry name" value="Tetratricopeptide repeat domain"/>
    <property type="match status" value="1"/>
</dbReference>
<accession>A0A6I8TYF0</accession>
<dbReference type="EnsemblMetazoa" id="AAEL020457-RA">
    <property type="protein sequence ID" value="AAEL020457-PA"/>
    <property type="gene ID" value="AAEL020457"/>
</dbReference>
<reference evidence="7 8" key="1">
    <citation type="submission" date="2017-06" db="EMBL/GenBank/DDBJ databases">
        <title>Aedes aegypti genome working group (AGWG) sequencing and assembly.</title>
        <authorList>
            <consortium name="Aedes aegypti Genome Working Group (AGWG)"/>
            <person name="Matthews B.J."/>
        </authorList>
    </citation>
    <scope>NUCLEOTIDE SEQUENCE [LARGE SCALE GENOMIC DNA]</scope>
    <source>
        <strain evidence="7 8">LVP_AGWG</strain>
    </source>
</reference>
<proteinExistence type="inferred from homology"/>
<dbReference type="SUPFAM" id="SSF48452">
    <property type="entry name" value="TPR-like"/>
    <property type="match status" value="1"/>
</dbReference>
<dbReference type="GO" id="GO:0005856">
    <property type="term" value="C:cytoskeleton"/>
    <property type="evidence" value="ECO:0007669"/>
    <property type="project" value="UniProtKB-SubCell"/>
</dbReference>
<dbReference type="InParanoid" id="A0A6I8TYF0"/>
<dbReference type="OrthoDB" id="409897at2759"/>
<keyword evidence="4" id="KW-0963">Cytoplasm</keyword>
<evidence type="ECO:0000256" key="1">
    <source>
        <dbReference type="ARBA" id="ARBA00004245"/>
    </source>
</evidence>
<dbReference type="FunCoup" id="A0A6I8TYF0">
    <property type="interactions" value="1881"/>
</dbReference>
<feature type="compositionally biased region" description="Basic and acidic residues" evidence="6">
    <location>
        <begin position="7"/>
        <end position="30"/>
    </location>
</feature>
<dbReference type="PANTHER" id="PTHR46321">
    <property type="entry name" value="KIF1-BINDING PROTEIN"/>
    <property type="match status" value="1"/>
</dbReference>
<keyword evidence="8" id="KW-1185">Reference proteome</keyword>
<dbReference type="Proteomes" id="UP000008820">
    <property type="component" value="Chromosome 2"/>
</dbReference>
<dbReference type="GO" id="GO:0000226">
    <property type="term" value="P:microtubule cytoskeleton organization"/>
    <property type="evidence" value="ECO:0007669"/>
    <property type="project" value="TreeGrafter"/>
</dbReference>
<evidence type="ECO:0000256" key="5">
    <source>
        <dbReference type="ARBA" id="ARBA00023212"/>
    </source>
</evidence>
<evidence type="ECO:0000256" key="3">
    <source>
        <dbReference type="ARBA" id="ARBA00016840"/>
    </source>
</evidence>
<name>A0A6I8TYF0_AEDAE</name>
<dbReference type="GO" id="GO:1990535">
    <property type="term" value="P:neuron projection maintenance"/>
    <property type="evidence" value="ECO:0007669"/>
    <property type="project" value="TreeGrafter"/>
</dbReference>
<comment type="subcellular location">
    <subcellularLocation>
        <location evidence="1">Cytoplasm</location>
        <location evidence="1">Cytoskeleton</location>
    </subcellularLocation>
</comment>
<dbReference type="InterPro" id="IPR022083">
    <property type="entry name" value="KBP"/>
</dbReference>
<sequence>MGITKESLSDIREEFEEAHQKIDEDSKNDPPTEPFRSHYAARDILQGVQRKLKNLRESLDQGSEAELTVRCILANVLKDIGRISIFTEELSNGELVLKEALELVKDEKETASGVNAHIEVLNQLGILYCNRGSFEESKVILEQAADNYRDVKEMEGFEPLTISDLFGTKDEIEKGKGQLLLEKNHTLTLYYLAQIYGYLEDLVKSAHFCHMTLKRQLDYNDYEHIDWALNSATLSQYYFPKNHLSQSRHLLAAASYMLDRFEEDVIPKETNPAARTEKIENLRHRSADVARCWAKYAIHILATSKERLCEDDPEDGAENPKGDGLSPVKEIDRFIGLEGLSVYEDQIMDEFCLTLEDAKLVMLNGLSWLNKAKEYYTKETEASQYAKIVQDIASLYKHLAFFDDNEDNQCKLYKRCADQLEELDQVLNATYYQTICREIWYELGLTYSKMLDVKLSKLETATASERPSPHALNKINKLCEKSISKFQKFLESYKVPLDTLEIPAGIDEAELQPVLFAYFHIGRLYYKVITPDKKMQLANVQNSFRYYHHFVKSCEENESVGAHFKAEIGVCKEMNTLLPLKIKKLQNELNE</sequence>
<dbReference type="PANTHER" id="PTHR46321:SF1">
    <property type="entry name" value="KIF-BINDING PROTEIN"/>
    <property type="match status" value="1"/>
</dbReference>
<gene>
    <name evidence="7" type="primary">110677247</name>
</gene>
<dbReference type="InterPro" id="IPR011990">
    <property type="entry name" value="TPR-like_helical_dom_sf"/>
</dbReference>
<organism evidence="7 8">
    <name type="scientific">Aedes aegypti</name>
    <name type="common">Yellowfever mosquito</name>
    <name type="synonym">Culex aegypti</name>
    <dbReference type="NCBI Taxonomy" id="7159"/>
    <lineage>
        <taxon>Eukaryota</taxon>
        <taxon>Metazoa</taxon>
        <taxon>Ecdysozoa</taxon>
        <taxon>Arthropoda</taxon>
        <taxon>Hexapoda</taxon>
        <taxon>Insecta</taxon>
        <taxon>Pterygota</taxon>
        <taxon>Neoptera</taxon>
        <taxon>Endopterygota</taxon>
        <taxon>Diptera</taxon>
        <taxon>Nematocera</taxon>
        <taxon>Culicoidea</taxon>
        <taxon>Culicidae</taxon>
        <taxon>Culicinae</taxon>
        <taxon>Aedini</taxon>
        <taxon>Aedes</taxon>
        <taxon>Stegomyia</taxon>
    </lineage>
</organism>
<keyword evidence="5" id="KW-0206">Cytoskeleton</keyword>
<dbReference type="GO" id="GO:0021952">
    <property type="term" value="P:central nervous system projection neuron axonogenesis"/>
    <property type="evidence" value="ECO:0007669"/>
    <property type="project" value="TreeGrafter"/>
</dbReference>
<evidence type="ECO:0000256" key="6">
    <source>
        <dbReference type="SAM" id="MobiDB-lite"/>
    </source>
</evidence>
<dbReference type="Pfam" id="PF12309">
    <property type="entry name" value="KBP_C"/>
    <property type="match status" value="1"/>
</dbReference>
<dbReference type="AlphaFoldDB" id="A0A6I8TYF0"/>
<evidence type="ECO:0000256" key="4">
    <source>
        <dbReference type="ARBA" id="ARBA00022490"/>
    </source>
</evidence>
<evidence type="ECO:0000256" key="2">
    <source>
        <dbReference type="ARBA" id="ARBA00010305"/>
    </source>
</evidence>
<reference evidence="7" key="2">
    <citation type="submission" date="2020-05" db="UniProtKB">
        <authorList>
            <consortium name="EnsemblMetazoa"/>
        </authorList>
    </citation>
    <scope>IDENTIFICATION</scope>
    <source>
        <strain evidence="7">LVP_AGWG</strain>
    </source>
</reference>